<keyword evidence="2" id="KW-0472">Membrane</keyword>
<dbReference type="AlphaFoldDB" id="X0UX15"/>
<evidence type="ECO:0000313" key="3">
    <source>
        <dbReference type="EMBL" id="GAG10394.1"/>
    </source>
</evidence>
<proteinExistence type="predicted"/>
<keyword evidence="2" id="KW-0812">Transmembrane</keyword>
<organism evidence="3">
    <name type="scientific">marine sediment metagenome</name>
    <dbReference type="NCBI Taxonomy" id="412755"/>
    <lineage>
        <taxon>unclassified sequences</taxon>
        <taxon>metagenomes</taxon>
        <taxon>ecological metagenomes</taxon>
    </lineage>
</organism>
<protein>
    <submittedName>
        <fullName evidence="3">Uncharacterized protein</fullName>
    </submittedName>
</protein>
<gene>
    <name evidence="3" type="ORF">S01H1_42896</name>
</gene>
<dbReference type="EMBL" id="BARS01027300">
    <property type="protein sequence ID" value="GAG10394.1"/>
    <property type="molecule type" value="Genomic_DNA"/>
</dbReference>
<feature type="transmembrane region" description="Helical" evidence="2">
    <location>
        <begin position="63"/>
        <end position="85"/>
    </location>
</feature>
<evidence type="ECO:0000256" key="2">
    <source>
        <dbReference type="SAM" id="Phobius"/>
    </source>
</evidence>
<feature type="non-terminal residue" evidence="3">
    <location>
        <position position="1"/>
    </location>
</feature>
<keyword evidence="2" id="KW-1133">Transmembrane helix</keyword>
<name>X0UX15_9ZZZZ</name>
<reference evidence="3" key="1">
    <citation type="journal article" date="2014" name="Front. Microbiol.">
        <title>High frequency of phylogenetically diverse reductive dehalogenase-homologous genes in deep subseafloor sedimentary metagenomes.</title>
        <authorList>
            <person name="Kawai M."/>
            <person name="Futagami T."/>
            <person name="Toyoda A."/>
            <person name="Takaki Y."/>
            <person name="Nishi S."/>
            <person name="Hori S."/>
            <person name="Arai W."/>
            <person name="Tsubouchi T."/>
            <person name="Morono Y."/>
            <person name="Uchiyama I."/>
            <person name="Ito T."/>
            <person name="Fujiyama A."/>
            <person name="Inagaki F."/>
            <person name="Takami H."/>
        </authorList>
    </citation>
    <scope>NUCLEOTIDE SEQUENCE</scope>
    <source>
        <strain evidence="3">Expedition CK06-06</strain>
    </source>
</reference>
<evidence type="ECO:0000256" key="1">
    <source>
        <dbReference type="SAM" id="MobiDB-lite"/>
    </source>
</evidence>
<accession>X0UX15</accession>
<feature type="region of interest" description="Disordered" evidence="1">
    <location>
        <begin position="94"/>
        <end position="119"/>
    </location>
</feature>
<sequence length="119" mass="12823">ITAPNGTVLTPTVQESLGYRFVAGFILETAGFYEVTVTAQDADGNTRVVLRTFLIEAPLVDDAVVLTVVYSLLGVVALGLGYVVLKKLGIGRRREREWEPTWTEGESGTPPTGMPPSIE</sequence>
<comment type="caution">
    <text evidence="3">The sequence shown here is derived from an EMBL/GenBank/DDBJ whole genome shotgun (WGS) entry which is preliminary data.</text>
</comment>